<dbReference type="RefSeq" id="WP_069699575.1">
    <property type="nucleotide sequence ID" value="NZ_JAGGMA010000027.1"/>
</dbReference>
<dbReference type="STRING" id="762845.BCR26_04590"/>
<organism evidence="2 3">
    <name type="scientific">Enterococcus rivorum</name>
    <dbReference type="NCBI Taxonomy" id="762845"/>
    <lineage>
        <taxon>Bacteria</taxon>
        <taxon>Bacillati</taxon>
        <taxon>Bacillota</taxon>
        <taxon>Bacilli</taxon>
        <taxon>Lactobacillales</taxon>
        <taxon>Enterococcaceae</taxon>
        <taxon>Enterococcus</taxon>
    </lineage>
</organism>
<feature type="transmembrane region" description="Helical" evidence="1">
    <location>
        <begin position="206"/>
        <end position="225"/>
    </location>
</feature>
<reference evidence="2 3" key="1">
    <citation type="submission" date="2016-09" db="EMBL/GenBank/DDBJ databases">
        <authorList>
            <person name="Capua I."/>
            <person name="De Benedictis P."/>
            <person name="Joannis T."/>
            <person name="Lombin L.H."/>
            <person name="Cattoli G."/>
        </authorList>
    </citation>
    <scope>NUCLEOTIDE SEQUENCE [LARGE SCALE GENOMIC DNA]</scope>
    <source>
        <strain evidence="2 3">LMG 25899</strain>
    </source>
</reference>
<keyword evidence="1" id="KW-0472">Membrane</keyword>
<feature type="transmembrane region" description="Helical" evidence="1">
    <location>
        <begin position="269"/>
        <end position="292"/>
    </location>
</feature>
<dbReference type="OrthoDB" id="3010197at2"/>
<keyword evidence="3" id="KW-1185">Reference proteome</keyword>
<evidence type="ECO:0000256" key="1">
    <source>
        <dbReference type="SAM" id="Phobius"/>
    </source>
</evidence>
<sequence>MVVKNRLFNMLLISFFISLFSWEFLYFSIGEGVVMGISIYLSCLFLRGWYLKVSRRTTFFNEIKSGIYLYLLPMIALFFYLVTLRTAASWDVSDSFSYTLLYLLLGIAWLSLSFSGMLLFWAFSYEDDVLMSQNRSSMIMLTGAVIGSSLIYAGANIGDGPGWWTVVFAGGLGTVSWLLLGMLINFTTGIINRITVDRDINSGIRFSAYLVASGLILARGSAGNWLSFTRTIVDFTVAWPVLLMVILMILFELLLFKPQENRDQLNGKVASIGVATLYLFFAIAVVATLPTIF</sequence>
<name>A0A1E5KUH4_9ENTE</name>
<evidence type="ECO:0000313" key="3">
    <source>
        <dbReference type="Proteomes" id="UP000095256"/>
    </source>
</evidence>
<gene>
    <name evidence="2" type="ORF">BCR26_04590</name>
</gene>
<keyword evidence="1" id="KW-0812">Transmembrane</keyword>
<dbReference type="Proteomes" id="UP000095256">
    <property type="component" value="Unassembled WGS sequence"/>
</dbReference>
<feature type="transmembrane region" description="Helical" evidence="1">
    <location>
        <begin position="33"/>
        <end position="51"/>
    </location>
</feature>
<evidence type="ECO:0000313" key="2">
    <source>
        <dbReference type="EMBL" id="OEH81523.1"/>
    </source>
</evidence>
<protein>
    <submittedName>
        <fullName evidence="2">Uncharacterized protein</fullName>
    </submittedName>
</protein>
<feature type="transmembrane region" description="Helical" evidence="1">
    <location>
        <begin position="163"/>
        <end position="186"/>
    </location>
</feature>
<keyword evidence="1" id="KW-1133">Transmembrane helix</keyword>
<feature type="transmembrane region" description="Helical" evidence="1">
    <location>
        <begin position="237"/>
        <end position="257"/>
    </location>
</feature>
<proteinExistence type="predicted"/>
<accession>A0A1E5KUH4</accession>
<dbReference type="EMBL" id="MIEK01000045">
    <property type="protein sequence ID" value="OEH81523.1"/>
    <property type="molecule type" value="Genomic_DNA"/>
</dbReference>
<feature type="transmembrane region" description="Helical" evidence="1">
    <location>
        <begin position="67"/>
        <end position="88"/>
    </location>
</feature>
<feature type="transmembrane region" description="Helical" evidence="1">
    <location>
        <begin position="100"/>
        <end position="125"/>
    </location>
</feature>
<dbReference type="AlphaFoldDB" id="A0A1E5KUH4"/>
<comment type="caution">
    <text evidence="2">The sequence shown here is derived from an EMBL/GenBank/DDBJ whole genome shotgun (WGS) entry which is preliminary data.</text>
</comment>
<feature type="transmembrane region" description="Helical" evidence="1">
    <location>
        <begin position="7"/>
        <end position="27"/>
    </location>
</feature>
<feature type="transmembrane region" description="Helical" evidence="1">
    <location>
        <begin position="137"/>
        <end position="157"/>
    </location>
</feature>